<proteinExistence type="predicted"/>
<dbReference type="AlphaFoldDB" id="A0A4C1WNE3"/>
<evidence type="ECO:0000313" key="1">
    <source>
        <dbReference type="EMBL" id="GBP52380.1"/>
    </source>
</evidence>
<sequence>MRYTRGHAKREGGNIGHLEYVSKSTYDSESAQFLMERSRLGHVALRARTQTVVRSERDYTSREAVNVK</sequence>
<protein>
    <submittedName>
        <fullName evidence="1">Uncharacterized protein</fullName>
    </submittedName>
</protein>
<dbReference type="EMBL" id="BGZK01000601">
    <property type="protein sequence ID" value="GBP52380.1"/>
    <property type="molecule type" value="Genomic_DNA"/>
</dbReference>
<organism evidence="1 2">
    <name type="scientific">Eumeta variegata</name>
    <name type="common">Bagworm moth</name>
    <name type="synonym">Eumeta japonica</name>
    <dbReference type="NCBI Taxonomy" id="151549"/>
    <lineage>
        <taxon>Eukaryota</taxon>
        <taxon>Metazoa</taxon>
        <taxon>Ecdysozoa</taxon>
        <taxon>Arthropoda</taxon>
        <taxon>Hexapoda</taxon>
        <taxon>Insecta</taxon>
        <taxon>Pterygota</taxon>
        <taxon>Neoptera</taxon>
        <taxon>Endopterygota</taxon>
        <taxon>Lepidoptera</taxon>
        <taxon>Glossata</taxon>
        <taxon>Ditrysia</taxon>
        <taxon>Tineoidea</taxon>
        <taxon>Psychidae</taxon>
        <taxon>Oiketicinae</taxon>
        <taxon>Eumeta</taxon>
    </lineage>
</organism>
<reference evidence="1 2" key="1">
    <citation type="journal article" date="2019" name="Commun. Biol.">
        <title>The bagworm genome reveals a unique fibroin gene that provides high tensile strength.</title>
        <authorList>
            <person name="Kono N."/>
            <person name="Nakamura H."/>
            <person name="Ohtoshi R."/>
            <person name="Tomita M."/>
            <person name="Numata K."/>
            <person name="Arakawa K."/>
        </authorList>
    </citation>
    <scope>NUCLEOTIDE SEQUENCE [LARGE SCALE GENOMIC DNA]</scope>
</reference>
<evidence type="ECO:0000313" key="2">
    <source>
        <dbReference type="Proteomes" id="UP000299102"/>
    </source>
</evidence>
<gene>
    <name evidence="1" type="ORF">EVAR_37768_1</name>
</gene>
<comment type="caution">
    <text evidence="1">The sequence shown here is derived from an EMBL/GenBank/DDBJ whole genome shotgun (WGS) entry which is preliminary data.</text>
</comment>
<keyword evidence="2" id="KW-1185">Reference proteome</keyword>
<dbReference type="Proteomes" id="UP000299102">
    <property type="component" value="Unassembled WGS sequence"/>
</dbReference>
<accession>A0A4C1WNE3</accession>
<name>A0A4C1WNE3_EUMVA</name>